<evidence type="ECO:0000313" key="1">
    <source>
        <dbReference type="EMBL" id="ELY96079.1"/>
    </source>
</evidence>
<comment type="caution">
    <text evidence="1">The sequence shown here is derived from an EMBL/GenBank/DDBJ whole genome shotgun (WGS) entry which is preliminary data.</text>
</comment>
<keyword evidence="2" id="KW-1185">Reference proteome</keyword>
<dbReference type="STRING" id="1227493.C483_00420"/>
<proteinExistence type="predicted"/>
<gene>
    <name evidence="1" type="ORF">C483_00420</name>
</gene>
<accession>M0AC34</accession>
<protein>
    <submittedName>
        <fullName evidence="1">Uncharacterized protein</fullName>
    </submittedName>
</protein>
<dbReference type="AlphaFoldDB" id="M0AC34"/>
<name>M0AC34_9EURY</name>
<dbReference type="Proteomes" id="UP000011519">
    <property type="component" value="Unassembled WGS sequence"/>
</dbReference>
<reference evidence="1 2" key="1">
    <citation type="journal article" date="2014" name="PLoS Genet.">
        <title>Phylogenetically driven sequencing of extremely halophilic archaea reveals strategies for static and dynamic osmo-response.</title>
        <authorList>
            <person name="Becker E.A."/>
            <person name="Seitzer P.M."/>
            <person name="Tritt A."/>
            <person name="Larsen D."/>
            <person name="Krusor M."/>
            <person name="Yao A.I."/>
            <person name="Wu D."/>
            <person name="Madern D."/>
            <person name="Eisen J.A."/>
            <person name="Darling A.E."/>
            <person name="Facciotti M.T."/>
        </authorList>
    </citation>
    <scope>NUCLEOTIDE SEQUENCE [LARGE SCALE GENOMIC DNA]</scope>
    <source>
        <strain evidence="1 2">JCM 10989</strain>
    </source>
</reference>
<sequence length="38" mass="4716">PLRDVYKRQLYNLKKLSDWEDALVNSYYYAYDQTLQNQ</sequence>
<evidence type="ECO:0000313" key="2">
    <source>
        <dbReference type="Proteomes" id="UP000011519"/>
    </source>
</evidence>
<feature type="non-terminal residue" evidence="1">
    <location>
        <position position="1"/>
    </location>
</feature>
<dbReference type="EMBL" id="AOIM01000003">
    <property type="protein sequence ID" value="ELY96079.1"/>
    <property type="molecule type" value="Genomic_DNA"/>
</dbReference>
<organism evidence="1 2">
    <name type="scientific">Natrialba hulunbeirensis JCM 10989</name>
    <dbReference type="NCBI Taxonomy" id="1227493"/>
    <lineage>
        <taxon>Archaea</taxon>
        <taxon>Methanobacteriati</taxon>
        <taxon>Methanobacteriota</taxon>
        <taxon>Stenosarchaea group</taxon>
        <taxon>Halobacteria</taxon>
        <taxon>Halobacteriales</taxon>
        <taxon>Natrialbaceae</taxon>
        <taxon>Natrialba</taxon>
    </lineage>
</organism>